<keyword evidence="5" id="KW-1185">Reference proteome</keyword>
<dbReference type="PROSITE" id="PS51221">
    <property type="entry name" value="TTL"/>
    <property type="match status" value="1"/>
</dbReference>
<gene>
    <name evidence="4" type="ORF">BCR33DRAFT_715317</name>
</gene>
<reference evidence="4 5" key="1">
    <citation type="submission" date="2016-07" db="EMBL/GenBank/DDBJ databases">
        <title>Pervasive Adenine N6-methylation of Active Genes in Fungi.</title>
        <authorList>
            <consortium name="DOE Joint Genome Institute"/>
            <person name="Mondo S.J."/>
            <person name="Dannebaum R.O."/>
            <person name="Kuo R.C."/>
            <person name="Labutti K."/>
            <person name="Haridas S."/>
            <person name="Kuo A."/>
            <person name="Salamov A."/>
            <person name="Ahrendt S.R."/>
            <person name="Lipzen A."/>
            <person name="Sullivan W."/>
            <person name="Andreopoulos W.B."/>
            <person name="Clum A."/>
            <person name="Lindquist E."/>
            <person name="Daum C."/>
            <person name="Ramamoorthy G.K."/>
            <person name="Gryganskyi A."/>
            <person name="Culley D."/>
            <person name="Magnuson J.K."/>
            <person name="James T.Y."/>
            <person name="O'Malley M.A."/>
            <person name="Stajich J.E."/>
            <person name="Spatafora J.W."/>
            <person name="Visel A."/>
            <person name="Grigoriev I.V."/>
        </authorList>
    </citation>
    <scope>NUCLEOTIDE SEQUENCE [LARGE SCALE GENOMIC DNA]</scope>
    <source>
        <strain evidence="4 5">JEL800</strain>
    </source>
</reference>
<dbReference type="SUPFAM" id="SSF56059">
    <property type="entry name" value="Glutathione synthetase ATP-binding domain-like"/>
    <property type="match status" value="1"/>
</dbReference>
<dbReference type="EMBL" id="MCGO01000015">
    <property type="protein sequence ID" value="ORY46917.1"/>
    <property type="molecule type" value="Genomic_DNA"/>
</dbReference>
<dbReference type="InterPro" id="IPR004344">
    <property type="entry name" value="TTL/TTLL_fam"/>
</dbReference>
<dbReference type="AlphaFoldDB" id="A0A1Y2CJ35"/>
<dbReference type="GO" id="GO:0000226">
    <property type="term" value="P:microtubule cytoskeleton organization"/>
    <property type="evidence" value="ECO:0007669"/>
    <property type="project" value="TreeGrafter"/>
</dbReference>
<dbReference type="PANTHER" id="PTHR12241:SF118">
    <property type="entry name" value="TUBULIN POLYGLUTAMYLASE TTLL2-RELATED"/>
    <property type="match status" value="1"/>
</dbReference>
<dbReference type="GO" id="GO:0036064">
    <property type="term" value="C:ciliary basal body"/>
    <property type="evidence" value="ECO:0007669"/>
    <property type="project" value="TreeGrafter"/>
</dbReference>
<keyword evidence="1" id="KW-0436">Ligase</keyword>
<evidence type="ECO:0000256" key="2">
    <source>
        <dbReference type="ARBA" id="ARBA00022741"/>
    </source>
</evidence>
<proteinExistence type="predicted"/>
<accession>A0A1Y2CJ35</accession>
<keyword evidence="2" id="KW-0547">Nucleotide-binding</keyword>
<organism evidence="4 5">
    <name type="scientific">Rhizoclosmatium globosum</name>
    <dbReference type="NCBI Taxonomy" id="329046"/>
    <lineage>
        <taxon>Eukaryota</taxon>
        <taxon>Fungi</taxon>
        <taxon>Fungi incertae sedis</taxon>
        <taxon>Chytridiomycota</taxon>
        <taxon>Chytridiomycota incertae sedis</taxon>
        <taxon>Chytridiomycetes</taxon>
        <taxon>Chytridiales</taxon>
        <taxon>Chytriomycetaceae</taxon>
        <taxon>Rhizoclosmatium</taxon>
    </lineage>
</organism>
<dbReference type="GO" id="GO:0070740">
    <property type="term" value="F:tubulin-glutamic acid ligase activity"/>
    <property type="evidence" value="ECO:0007669"/>
    <property type="project" value="TreeGrafter"/>
</dbReference>
<dbReference type="Proteomes" id="UP000193642">
    <property type="component" value="Unassembled WGS sequence"/>
</dbReference>
<evidence type="ECO:0000256" key="1">
    <source>
        <dbReference type="ARBA" id="ARBA00022598"/>
    </source>
</evidence>
<protein>
    <submittedName>
        <fullName evidence="4">TTL-domain-containing protein</fullName>
    </submittedName>
</protein>
<dbReference type="GO" id="GO:0005524">
    <property type="term" value="F:ATP binding"/>
    <property type="evidence" value="ECO:0007669"/>
    <property type="project" value="UniProtKB-KW"/>
</dbReference>
<evidence type="ECO:0000313" key="4">
    <source>
        <dbReference type="EMBL" id="ORY46917.1"/>
    </source>
</evidence>
<dbReference type="Gene3D" id="3.30.470.20">
    <property type="entry name" value="ATP-grasp fold, B domain"/>
    <property type="match status" value="2"/>
</dbReference>
<sequence length="437" mass="50504">MINGSEPYDKGTEEQREPAVLYYRMAETGPDLFRKVLEKKVCWMPYIEGETEYWNLWWKGSRFTVAEYEQCKPFQRLNHFPKTAVITRKDALFRTLKTMRGIYGSVYNFFPQSFSLPNDYVRFVRVYAEEEEKGERVLNWICKPADLSRGRKVFVFKNIQDLSYDCSAVLQRYISPMLISGYKFDLRWYFPTETSSPPHFLLTATFFLPSHNRIHTSQAPYDLTDLTNKFSHLTNTSINKFSPTLHDEKTTVGPGSIIILTLLPVAAEAKGAMEGCFELYGFDVIVDDEMRPWLLEVNLSPALSVDSEVDVAVKAPLLEHVVALSGITQVDAEAGREWADEQHFMKTEPRLYKRRTSSAYLTSSSPNQRKKQVTPIFPDNVGDFDKIFPYNEITAKHTDYQVGKVDIFMFAIQFSKQHFPQPHIKAVIQDVKKSFFS</sequence>
<evidence type="ECO:0000313" key="5">
    <source>
        <dbReference type="Proteomes" id="UP000193642"/>
    </source>
</evidence>
<dbReference type="STRING" id="329046.A0A1Y2CJ35"/>
<dbReference type="Pfam" id="PF03133">
    <property type="entry name" value="TTL"/>
    <property type="match status" value="2"/>
</dbReference>
<evidence type="ECO:0000256" key="3">
    <source>
        <dbReference type="ARBA" id="ARBA00022840"/>
    </source>
</evidence>
<comment type="caution">
    <text evidence="4">The sequence shown here is derived from an EMBL/GenBank/DDBJ whole genome shotgun (WGS) entry which is preliminary data.</text>
</comment>
<dbReference type="OrthoDB" id="202825at2759"/>
<keyword evidence="3" id="KW-0067">ATP-binding</keyword>
<dbReference type="PANTHER" id="PTHR12241">
    <property type="entry name" value="TUBULIN POLYGLUTAMYLASE"/>
    <property type="match status" value="1"/>
</dbReference>
<name>A0A1Y2CJ35_9FUNG</name>
<dbReference type="GO" id="GO:0015631">
    <property type="term" value="F:tubulin binding"/>
    <property type="evidence" value="ECO:0007669"/>
    <property type="project" value="TreeGrafter"/>
</dbReference>